<protein>
    <recommendedName>
        <fullName evidence="3 10">2-(3-amino-3-carboxypropyl)histidine synthase</fullName>
        <ecNumber evidence="3 10">2.5.1.108</ecNumber>
    </recommendedName>
</protein>
<proteinExistence type="inferred from homology"/>
<evidence type="ECO:0000256" key="2">
    <source>
        <dbReference type="ARBA" id="ARBA00005156"/>
    </source>
</evidence>
<comment type="pathway">
    <text evidence="2 10">Protein modification; peptidyl-diphthamide biosynthesis.</text>
</comment>
<comment type="function">
    <text evidence="10">Catalyzes the first step of diphthamide biosynthesis, i.e. the transfer of the 3-amino-3-carboxypropyl group from S-adenosyl-L-methionine (SAM) to the C2 position of the imidazole ring of the target histidine residue in translation elongation factor 2 (EF-2).</text>
</comment>
<evidence type="ECO:0000256" key="4">
    <source>
        <dbReference type="ARBA" id="ARBA00022679"/>
    </source>
</evidence>
<dbReference type="PIRSF" id="PIRSF004967">
    <property type="entry name" value="DPH1"/>
    <property type="match status" value="1"/>
</dbReference>
<dbReference type="GO" id="GO:0090560">
    <property type="term" value="F:2-(3-amino-3-carboxypropyl)histidine synthase activity"/>
    <property type="evidence" value="ECO:0007669"/>
    <property type="project" value="UniProtKB-UniRule"/>
</dbReference>
<evidence type="ECO:0000256" key="9">
    <source>
        <dbReference type="ARBA" id="ARBA00048403"/>
    </source>
</evidence>
<dbReference type="Gene3D" id="3.40.50.11840">
    <property type="entry name" value="Diphthamide synthesis DPH1/DPH2 domain 1"/>
    <property type="match status" value="1"/>
</dbReference>
<gene>
    <name evidence="11" type="primary">dph2</name>
    <name evidence="11" type="ORF">DPC56_02595</name>
</gene>
<dbReference type="SFLD" id="SFLDG01121">
    <property type="entry name" value="Diphthamide_biosynthesis"/>
    <property type="match status" value="1"/>
</dbReference>
<evidence type="ECO:0000256" key="1">
    <source>
        <dbReference type="ARBA" id="ARBA00001966"/>
    </source>
</evidence>
<dbReference type="OrthoDB" id="314at2157"/>
<dbReference type="UniPathway" id="UPA00559"/>
<dbReference type="AlphaFoldDB" id="A0A328PBB5"/>
<evidence type="ECO:0000256" key="10">
    <source>
        <dbReference type="PIRNR" id="PIRNR004967"/>
    </source>
</evidence>
<evidence type="ECO:0000256" key="8">
    <source>
        <dbReference type="ARBA" id="ARBA00023014"/>
    </source>
</evidence>
<keyword evidence="4 10" id="KW-0808">Transferase</keyword>
<keyword evidence="8 10" id="KW-0411">Iron-sulfur</keyword>
<dbReference type="GO" id="GO:0017183">
    <property type="term" value="P:protein histidyl modification to diphthamide"/>
    <property type="evidence" value="ECO:0007669"/>
    <property type="project" value="UniProtKB-UniRule"/>
</dbReference>
<dbReference type="SFLD" id="SFLDS00032">
    <property type="entry name" value="Radical_SAM_3-amino-3-carboxyp"/>
    <property type="match status" value="1"/>
</dbReference>
<dbReference type="NCBIfam" id="TIGR00322">
    <property type="entry name" value="diphth2_R"/>
    <property type="match status" value="1"/>
</dbReference>
<reference evidence="11 12" key="1">
    <citation type="submission" date="2018-06" db="EMBL/GenBank/DDBJ databases">
        <title>Draft genome sequence of hyperthermophilic methanogen Methanothermobacter tenebrarum sp. MCM-B 1447.</title>
        <authorList>
            <person name="Pore S.D."/>
            <person name="Dagar S."/>
            <person name="Dhakephalkar P.K."/>
        </authorList>
    </citation>
    <scope>NUCLEOTIDE SEQUENCE [LARGE SCALE GENOMIC DNA]</scope>
    <source>
        <strain evidence="11 12">MCM B 1447</strain>
    </source>
</reference>
<organism evidence="11 12">
    <name type="scientific">Methanothermobacter tenebrarum</name>
    <dbReference type="NCBI Taxonomy" id="680118"/>
    <lineage>
        <taxon>Archaea</taxon>
        <taxon>Methanobacteriati</taxon>
        <taxon>Methanobacteriota</taxon>
        <taxon>Methanomada group</taxon>
        <taxon>Methanobacteria</taxon>
        <taxon>Methanobacteriales</taxon>
        <taxon>Methanobacteriaceae</taxon>
        <taxon>Methanothermobacter</taxon>
    </lineage>
</organism>
<keyword evidence="7 10" id="KW-0408">Iron</keyword>
<dbReference type="InterPro" id="IPR042265">
    <property type="entry name" value="DPH1/DPH2_3"/>
</dbReference>
<dbReference type="EC" id="2.5.1.108" evidence="3 10"/>
<evidence type="ECO:0000256" key="6">
    <source>
        <dbReference type="ARBA" id="ARBA00022723"/>
    </source>
</evidence>
<comment type="cofactor">
    <cofactor evidence="1 10">
        <name>[4Fe-4S] cluster</name>
        <dbReference type="ChEBI" id="CHEBI:49883"/>
    </cofactor>
</comment>
<keyword evidence="5 10" id="KW-0949">S-adenosyl-L-methionine</keyword>
<dbReference type="NCBIfam" id="TIGR03682">
    <property type="entry name" value="arCOG04112"/>
    <property type="match status" value="1"/>
</dbReference>
<evidence type="ECO:0000256" key="5">
    <source>
        <dbReference type="ARBA" id="ARBA00022691"/>
    </source>
</evidence>
<dbReference type="InterPro" id="IPR042263">
    <property type="entry name" value="DPH1/DPH2_1"/>
</dbReference>
<dbReference type="PANTHER" id="PTHR10762:SF1">
    <property type="entry name" value="2-(3-AMINO-3-CARBOXYPROPYL)HISTIDINE SYNTHASE SUBUNIT 1"/>
    <property type="match status" value="1"/>
</dbReference>
<dbReference type="GO" id="GO:0046872">
    <property type="term" value="F:metal ion binding"/>
    <property type="evidence" value="ECO:0007669"/>
    <property type="project" value="UniProtKB-KW"/>
</dbReference>
<keyword evidence="10" id="KW-0004">4Fe-4S</keyword>
<accession>A0A328PBB5</accession>
<dbReference type="InterPro" id="IPR042264">
    <property type="entry name" value="DPH1/DPH2_2"/>
</dbReference>
<dbReference type="Gene3D" id="3.40.50.11850">
    <property type="entry name" value="Diphthamide synthesis DPH1/DPH2 domain 2"/>
    <property type="match status" value="1"/>
</dbReference>
<dbReference type="Pfam" id="PF01866">
    <property type="entry name" value="Diphthamide_syn"/>
    <property type="match status" value="1"/>
</dbReference>
<comment type="caution">
    <text evidence="11">The sequence shown here is derived from an EMBL/GenBank/DDBJ whole genome shotgun (WGS) entry which is preliminary data.</text>
</comment>
<sequence length="329" mass="37306">MADYQFETRKVIEKIKEYNPRIIGLQFPDGLKIHALKLVRQLEKELEVTVIISADPCYGACDIADTKLENIVDLLIHYGHTPLPLDYKIPVIFVEAYAKIDIIPALRSSLRLLSGYEKIGVATTTQHLHLLDEAIKFLEDHGKRVLSDEGVGTRRGQVLGCNFSSVKKLNVDAYLFIGSGDFHPLGIRLSTGKPVIAADPYTGEAKSIEDFADRILRIRFAAITRAREAEKWGVIMSSKKGQERLSLALNLKQMLEESGREAFIIILEDISPELLVPFRELDAFVVSACPRMPIDDYHLYDRPILTPIELEIALDKRRWEDYTLDEIIF</sequence>
<dbReference type="InterPro" id="IPR022428">
    <property type="entry name" value="Dph2_arc"/>
</dbReference>
<comment type="catalytic activity">
    <reaction evidence="9 10">
        <text>L-histidyl-[translation elongation factor 2] + S-adenosyl-L-methionine = 2-[(3S)-amino-3-carboxypropyl]-L-histidyl-[translation elongation factor 2] + S-methyl-5'-thioadenosine + H(+)</text>
        <dbReference type="Rhea" id="RHEA:36783"/>
        <dbReference type="Rhea" id="RHEA-COMP:9748"/>
        <dbReference type="Rhea" id="RHEA-COMP:9749"/>
        <dbReference type="ChEBI" id="CHEBI:15378"/>
        <dbReference type="ChEBI" id="CHEBI:17509"/>
        <dbReference type="ChEBI" id="CHEBI:29979"/>
        <dbReference type="ChEBI" id="CHEBI:59789"/>
        <dbReference type="ChEBI" id="CHEBI:73995"/>
        <dbReference type="EC" id="2.5.1.108"/>
    </reaction>
</comment>
<keyword evidence="6 10" id="KW-0479">Metal-binding</keyword>
<evidence type="ECO:0000313" key="11">
    <source>
        <dbReference type="EMBL" id="RAO79669.1"/>
    </source>
</evidence>
<dbReference type="GO" id="GO:0051539">
    <property type="term" value="F:4 iron, 4 sulfur cluster binding"/>
    <property type="evidence" value="ECO:0007669"/>
    <property type="project" value="UniProtKB-UniRule"/>
</dbReference>
<comment type="similarity">
    <text evidence="10">Belongs to the DPH1/DPH2 family.</text>
</comment>
<dbReference type="FunFam" id="3.40.50.11860:FF:000001">
    <property type="entry name" value="2-(3-amino-3-carboxypropyl)histidine synthase subunit 2"/>
    <property type="match status" value="1"/>
</dbReference>
<evidence type="ECO:0000256" key="3">
    <source>
        <dbReference type="ARBA" id="ARBA00012221"/>
    </source>
</evidence>
<dbReference type="Proteomes" id="UP000249782">
    <property type="component" value="Unassembled WGS sequence"/>
</dbReference>
<evidence type="ECO:0000256" key="7">
    <source>
        <dbReference type="ARBA" id="ARBA00023004"/>
    </source>
</evidence>
<dbReference type="EMBL" id="QLOE01000002">
    <property type="protein sequence ID" value="RAO79669.1"/>
    <property type="molecule type" value="Genomic_DNA"/>
</dbReference>
<dbReference type="InterPro" id="IPR016435">
    <property type="entry name" value="DPH1/DPH2"/>
</dbReference>
<dbReference type="RefSeq" id="WP_112093499.1">
    <property type="nucleotide sequence ID" value="NZ_QLOE01000002.1"/>
</dbReference>
<keyword evidence="12" id="KW-1185">Reference proteome</keyword>
<dbReference type="Gene3D" id="3.40.50.11860">
    <property type="entry name" value="Diphthamide synthesis DPH1/DPH2 domain 3"/>
    <property type="match status" value="1"/>
</dbReference>
<name>A0A328PBB5_9EURY</name>
<dbReference type="PANTHER" id="PTHR10762">
    <property type="entry name" value="DIPHTHAMIDE BIOSYNTHESIS PROTEIN"/>
    <property type="match status" value="1"/>
</dbReference>
<evidence type="ECO:0000313" key="12">
    <source>
        <dbReference type="Proteomes" id="UP000249782"/>
    </source>
</evidence>
<dbReference type="InterPro" id="IPR035435">
    <property type="entry name" value="DPH1/DPH2_euk_archaea"/>
</dbReference>